<accession>A0A1L8EAE6</accession>
<evidence type="ECO:0000256" key="1">
    <source>
        <dbReference type="SAM" id="MobiDB-lite"/>
    </source>
</evidence>
<evidence type="ECO:0000313" key="2">
    <source>
        <dbReference type="EMBL" id="JAV15543.1"/>
    </source>
</evidence>
<proteinExistence type="predicted"/>
<organism evidence="2">
    <name type="scientific">Haematobia irritans</name>
    <name type="common">Horn fly</name>
    <name type="synonym">Conops irritans</name>
    <dbReference type="NCBI Taxonomy" id="7368"/>
    <lineage>
        <taxon>Eukaryota</taxon>
        <taxon>Metazoa</taxon>
        <taxon>Ecdysozoa</taxon>
        <taxon>Arthropoda</taxon>
        <taxon>Hexapoda</taxon>
        <taxon>Insecta</taxon>
        <taxon>Pterygota</taxon>
        <taxon>Neoptera</taxon>
        <taxon>Endopterygota</taxon>
        <taxon>Diptera</taxon>
        <taxon>Brachycera</taxon>
        <taxon>Muscomorpha</taxon>
        <taxon>Muscoidea</taxon>
        <taxon>Muscidae</taxon>
        <taxon>Haematobia</taxon>
    </lineage>
</organism>
<dbReference type="AlphaFoldDB" id="A0A1L8EAE6"/>
<reference evidence="2" key="1">
    <citation type="submission" date="2017-01" db="EMBL/GenBank/DDBJ databases">
        <title>An insight into the sialome and mialome of the horn fly, Haematobia irritans.</title>
        <authorList>
            <person name="Breijo M."/>
            <person name="Boiani M."/>
            <person name="Ures X."/>
            <person name="Rocha S."/>
            <person name="Sequeira M."/>
            <person name="Ribeiro J.M."/>
        </authorList>
    </citation>
    <scope>NUCLEOTIDE SEQUENCE</scope>
</reference>
<protein>
    <submittedName>
        <fullName evidence="2">Uncharacterized protein</fullName>
    </submittedName>
</protein>
<name>A0A1L8EAE6_HAEIR</name>
<dbReference type="EMBL" id="GFDG01003256">
    <property type="protein sequence ID" value="JAV15543.1"/>
    <property type="molecule type" value="Transcribed_RNA"/>
</dbReference>
<feature type="region of interest" description="Disordered" evidence="1">
    <location>
        <begin position="1"/>
        <end position="28"/>
    </location>
</feature>
<sequence>MDSPKLKNISVRVKRAQHPDSTSMDEVRDQVSMKRCTVRLQRYNDEELRQMALNCRSVVLKEDTSKPKNIRNMVVRVRRLVDYGIPVQ</sequence>